<sequence>MFWRLDLSLTRQRVPVTAFSLAVTPQPLPQPTPKPRTFHAFSQLPTELQLHIFRACDAPTLFQLINTASHIRTLALPIFWNIFGRNTWYSITTLSIGYANLFEITYIAHDKSFAKNIAQVEVDIWRGLFEFRGKYGALDADKARRFWAMLRDLFPAAQKVVLAGLVDPDSVQLPFYAAEEEEEGQFGPYSNVVVENPDHAIIRGVLQLAPQGIEAFASFPVKEKAASVQLWGIASDSSPEDGTKMWRLVDLSWNPQRLLLPARKDWSAGPVGEYLTMERLMQLSSLERNGLAWLRHETHVEFPASQRGIACPNWGCGAAFEERDRWEWHVRTCIGDDYSEDEENGEGLGQRCAARFLSRRTPQRVRDVLHARLKRVMGMDARWRGLMRKLKREAGEEGSEKREIFRNAFLDQMEADGGLVLGDEGERERTDLWVKVCWALDNE</sequence>
<evidence type="ECO:0008006" key="3">
    <source>
        <dbReference type="Google" id="ProtNLM"/>
    </source>
</evidence>
<dbReference type="RefSeq" id="XP_070906033.1">
    <property type="nucleotide sequence ID" value="XM_071043972.1"/>
</dbReference>
<dbReference type="Proteomes" id="UP001610444">
    <property type="component" value="Unassembled WGS sequence"/>
</dbReference>
<protein>
    <recommendedName>
        <fullName evidence="3">F-box domain-containing protein</fullName>
    </recommendedName>
</protein>
<evidence type="ECO:0000313" key="2">
    <source>
        <dbReference type="Proteomes" id="UP001610444"/>
    </source>
</evidence>
<organism evidence="1 2">
    <name type="scientific">Aspergillus pseudodeflectus</name>
    <dbReference type="NCBI Taxonomy" id="176178"/>
    <lineage>
        <taxon>Eukaryota</taxon>
        <taxon>Fungi</taxon>
        <taxon>Dikarya</taxon>
        <taxon>Ascomycota</taxon>
        <taxon>Pezizomycotina</taxon>
        <taxon>Eurotiomycetes</taxon>
        <taxon>Eurotiomycetidae</taxon>
        <taxon>Eurotiales</taxon>
        <taxon>Aspergillaceae</taxon>
        <taxon>Aspergillus</taxon>
        <taxon>Aspergillus subgen. Nidulantes</taxon>
    </lineage>
</organism>
<accession>A0ABR4LEN6</accession>
<keyword evidence="2" id="KW-1185">Reference proteome</keyword>
<gene>
    <name evidence="1" type="ORF">BJX68DRAFT_260742</name>
</gene>
<evidence type="ECO:0000313" key="1">
    <source>
        <dbReference type="EMBL" id="KAL2861943.1"/>
    </source>
</evidence>
<name>A0ABR4LEN6_9EURO</name>
<reference evidence="1 2" key="1">
    <citation type="submission" date="2024-07" db="EMBL/GenBank/DDBJ databases">
        <title>Section-level genome sequencing and comparative genomics of Aspergillus sections Usti and Cavernicolus.</title>
        <authorList>
            <consortium name="Lawrence Berkeley National Laboratory"/>
            <person name="Nybo J.L."/>
            <person name="Vesth T.C."/>
            <person name="Theobald S."/>
            <person name="Frisvad J.C."/>
            <person name="Larsen T.O."/>
            <person name="Kjaerboelling I."/>
            <person name="Rothschild-Mancinelli K."/>
            <person name="Lyhne E.K."/>
            <person name="Kogle M.E."/>
            <person name="Barry K."/>
            <person name="Clum A."/>
            <person name="Na H."/>
            <person name="Ledsgaard L."/>
            <person name="Lin J."/>
            <person name="Lipzen A."/>
            <person name="Kuo A."/>
            <person name="Riley R."/>
            <person name="Mondo S."/>
            <person name="LaButti K."/>
            <person name="Haridas S."/>
            <person name="Pangalinan J."/>
            <person name="Salamov A.A."/>
            <person name="Simmons B.A."/>
            <person name="Magnuson J.K."/>
            <person name="Chen J."/>
            <person name="Drula E."/>
            <person name="Henrissat B."/>
            <person name="Wiebenga A."/>
            <person name="Lubbers R.J."/>
            <person name="Gomes A.C."/>
            <person name="Macurrencykelacurrency M.R."/>
            <person name="Stajich J."/>
            <person name="Grigoriev I.V."/>
            <person name="Mortensen U.H."/>
            <person name="De vries R.P."/>
            <person name="Baker S.E."/>
            <person name="Andersen M.R."/>
        </authorList>
    </citation>
    <scope>NUCLEOTIDE SEQUENCE [LARGE SCALE GENOMIC DNA]</scope>
    <source>
        <strain evidence="1 2">CBS 756.74</strain>
    </source>
</reference>
<dbReference type="GeneID" id="98159136"/>
<comment type="caution">
    <text evidence="1">The sequence shown here is derived from an EMBL/GenBank/DDBJ whole genome shotgun (WGS) entry which is preliminary data.</text>
</comment>
<dbReference type="EMBL" id="JBFXLR010000001">
    <property type="protein sequence ID" value="KAL2861943.1"/>
    <property type="molecule type" value="Genomic_DNA"/>
</dbReference>
<proteinExistence type="predicted"/>